<dbReference type="STRING" id="218851.A0A2G5CIG0"/>
<dbReference type="EMBL" id="KZ305070">
    <property type="protein sequence ID" value="PIA31085.1"/>
    <property type="molecule type" value="Genomic_DNA"/>
</dbReference>
<dbReference type="SUPFAM" id="SSF101690">
    <property type="entry name" value="PAZ domain"/>
    <property type="match status" value="1"/>
</dbReference>
<sequence length="248" mass="28073">MVDVGGVTACHGFRSSFRTTQYGLSLMDVSSTMILTPGPVLDFLLTNQNLKDPRCIDWGKAKKMLKNMRAKARHNNVEFKRIGSSEKACNQQYFPWKMRSGDGSTEEIVGITVYEYFAKNRKIALDNSAYMPCLDVGKPKRPNYLSLELRYIVSLQQYTKVLSSMQIAFLVEKQRQKAEKRIQLVTDAVKNYCYDDDPMLKAYGISIQKQLAAFERHDKCTNVGSAMVKTAFLIKGNGTLIGRQLLVV</sequence>
<accession>A0A2G5CIG0</accession>
<evidence type="ECO:0000313" key="3">
    <source>
        <dbReference type="Proteomes" id="UP000230069"/>
    </source>
</evidence>
<dbReference type="Pfam" id="PF08699">
    <property type="entry name" value="ArgoL1"/>
    <property type="match status" value="1"/>
</dbReference>
<dbReference type="Gene3D" id="2.170.260.10">
    <property type="entry name" value="paz domain"/>
    <property type="match status" value="1"/>
</dbReference>
<dbReference type="PANTHER" id="PTHR22891">
    <property type="entry name" value="EUKARYOTIC TRANSLATION INITIATION FACTOR 2C"/>
    <property type="match status" value="1"/>
</dbReference>
<dbReference type="InParanoid" id="A0A2G5CIG0"/>
<dbReference type="Pfam" id="PF02170">
    <property type="entry name" value="PAZ"/>
    <property type="match status" value="1"/>
</dbReference>
<keyword evidence="3" id="KW-1185">Reference proteome</keyword>
<evidence type="ECO:0000313" key="2">
    <source>
        <dbReference type="EMBL" id="PIA31085.1"/>
    </source>
</evidence>
<dbReference type="InterPro" id="IPR036085">
    <property type="entry name" value="PAZ_dom_sf"/>
</dbReference>
<feature type="domain" description="PAZ" evidence="1">
    <location>
        <begin position="39"/>
        <end position="154"/>
    </location>
</feature>
<proteinExistence type="predicted"/>
<name>A0A2G5CIG0_AQUCA</name>
<dbReference type="Proteomes" id="UP000230069">
    <property type="component" value="Unassembled WGS sequence"/>
</dbReference>
<dbReference type="InterPro" id="IPR014811">
    <property type="entry name" value="ArgoL1"/>
</dbReference>
<reference evidence="2 3" key="1">
    <citation type="submission" date="2017-09" db="EMBL/GenBank/DDBJ databases">
        <title>WGS assembly of Aquilegia coerulea Goldsmith.</title>
        <authorList>
            <person name="Hodges S."/>
            <person name="Kramer E."/>
            <person name="Nordborg M."/>
            <person name="Tomkins J."/>
            <person name="Borevitz J."/>
            <person name="Derieg N."/>
            <person name="Yan J."/>
            <person name="Mihaltcheva S."/>
            <person name="Hayes R.D."/>
            <person name="Rokhsar D."/>
        </authorList>
    </citation>
    <scope>NUCLEOTIDE SEQUENCE [LARGE SCALE GENOMIC DNA]</scope>
    <source>
        <strain evidence="3">cv. Goldsmith</strain>
    </source>
</reference>
<dbReference type="PROSITE" id="PS50821">
    <property type="entry name" value="PAZ"/>
    <property type="match status" value="1"/>
</dbReference>
<dbReference type="InterPro" id="IPR003100">
    <property type="entry name" value="PAZ_dom"/>
</dbReference>
<dbReference type="CDD" id="cd02846">
    <property type="entry name" value="PAZ_argonaute_like"/>
    <property type="match status" value="1"/>
</dbReference>
<protein>
    <recommendedName>
        <fullName evidence="1">PAZ domain-containing protein</fullName>
    </recommendedName>
</protein>
<dbReference type="AlphaFoldDB" id="A0A2G5CIG0"/>
<dbReference type="OrthoDB" id="1727941at2759"/>
<gene>
    <name evidence="2" type="ORF">AQUCO_05300125v1</name>
</gene>
<organism evidence="2 3">
    <name type="scientific">Aquilegia coerulea</name>
    <name type="common">Rocky mountain columbine</name>
    <dbReference type="NCBI Taxonomy" id="218851"/>
    <lineage>
        <taxon>Eukaryota</taxon>
        <taxon>Viridiplantae</taxon>
        <taxon>Streptophyta</taxon>
        <taxon>Embryophyta</taxon>
        <taxon>Tracheophyta</taxon>
        <taxon>Spermatophyta</taxon>
        <taxon>Magnoliopsida</taxon>
        <taxon>Ranunculales</taxon>
        <taxon>Ranunculaceae</taxon>
        <taxon>Thalictroideae</taxon>
        <taxon>Aquilegia</taxon>
    </lineage>
</organism>
<dbReference type="GO" id="GO:0003723">
    <property type="term" value="F:RNA binding"/>
    <property type="evidence" value="ECO:0007669"/>
    <property type="project" value="InterPro"/>
</dbReference>
<evidence type="ECO:0000259" key="1">
    <source>
        <dbReference type="PROSITE" id="PS50821"/>
    </source>
</evidence>